<keyword evidence="13" id="KW-1185">Reference proteome</keyword>
<dbReference type="GeneID" id="31005495"/>
<feature type="transmembrane region" description="Helical" evidence="10">
    <location>
        <begin position="32"/>
        <end position="50"/>
    </location>
</feature>
<comment type="subcellular location">
    <subcellularLocation>
        <location evidence="1">Membrane</location>
        <topology evidence="1">Multi-pass membrane protein</topology>
    </subcellularLocation>
</comment>
<reference evidence="12 13" key="1">
    <citation type="submission" date="2015-06" db="EMBL/GenBank/DDBJ databases">
        <title>Talaromyces atroroseus IBT 11181 draft genome.</title>
        <authorList>
            <person name="Rasmussen K.B."/>
            <person name="Rasmussen S."/>
            <person name="Petersen B."/>
            <person name="Sicheritz-Ponten T."/>
            <person name="Mortensen U.H."/>
            <person name="Thrane U."/>
        </authorList>
    </citation>
    <scope>NUCLEOTIDE SEQUENCE [LARGE SCALE GENOMIC DNA]</scope>
    <source>
        <strain evidence="12 13">IBT 11181</strain>
    </source>
</reference>
<evidence type="ECO:0000256" key="2">
    <source>
        <dbReference type="ARBA" id="ARBA00012845"/>
    </source>
</evidence>
<organism evidence="12 13">
    <name type="scientific">Talaromyces atroroseus</name>
    <dbReference type="NCBI Taxonomy" id="1441469"/>
    <lineage>
        <taxon>Eukaryota</taxon>
        <taxon>Fungi</taxon>
        <taxon>Dikarya</taxon>
        <taxon>Ascomycota</taxon>
        <taxon>Pezizomycotina</taxon>
        <taxon>Eurotiomycetes</taxon>
        <taxon>Eurotiomycetidae</taxon>
        <taxon>Eurotiales</taxon>
        <taxon>Trichocomaceae</taxon>
        <taxon>Talaromyces</taxon>
        <taxon>Talaromyces sect. Trachyspermi</taxon>
    </lineage>
</organism>
<evidence type="ECO:0000256" key="5">
    <source>
        <dbReference type="ARBA" id="ARBA00023002"/>
    </source>
</evidence>
<name>A0A225AV04_TALAT</name>
<feature type="domain" description="NADP-dependent oxidoreductase" evidence="11">
    <location>
        <begin position="283"/>
        <end position="369"/>
    </location>
</feature>
<dbReference type="InterPro" id="IPR036812">
    <property type="entry name" value="NAD(P)_OxRdtase_dom_sf"/>
</dbReference>
<dbReference type="Pfam" id="PF04479">
    <property type="entry name" value="RTA1"/>
    <property type="match status" value="1"/>
</dbReference>
<dbReference type="GO" id="GO:0016020">
    <property type="term" value="C:membrane"/>
    <property type="evidence" value="ECO:0007669"/>
    <property type="project" value="UniProtKB-SubCell"/>
</dbReference>
<evidence type="ECO:0000256" key="10">
    <source>
        <dbReference type="SAM" id="Phobius"/>
    </source>
</evidence>
<evidence type="ECO:0000256" key="6">
    <source>
        <dbReference type="ARBA" id="ARBA00023136"/>
    </source>
</evidence>
<feature type="transmembrane region" description="Helical" evidence="10">
    <location>
        <begin position="57"/>
        <end position="74"/>
    </location>
</feature>
<evidence type="ECO:0000259" key="11">
    <source>
        <dbReference type="Pfam" id="PF00248"/>
    </source>
</evidence>
<comment type="caution">
    <text evidence="12">The sequence shown here is derived from an EMBL/GenBank/DDBJ whole genome shotgun (WGS) entry which is preliminary data.</text>
</comment>
<keyword evidence="6 10" id="KW-0472">Membrane</keyword>
<evidence type="ECO:0000256" key="7">
    <source>
        <dbReference type="ARBA" id="ARBA00025065"/>
    </source>
</evidence>
<gene>
    <name evidence="12" type="ORF">UA08_05739</name>
</gene>
<accession>A0A225AV04</accession>
<comment type="catalytic activity">
    <reaction evidence="8">
        <text>xylitol + NADP(+) = D-xylose + NADPH + H(+)</text>
        <dbReference type="Rhea" id="RHEA:27445"/>
        <dbReference type="ChEBI" id="CHEBI:15378"/>
        <dbReference type="ChEBI" id="CHEBI:17151"/>
        <dbReference type="ChEBI" id="CHEBI:53455"/>
        <dbReference type="ChEBI" id="CHEBI:57783"/>
        <dbReference type="ChEBI" id="CHEBI:58349"/>
        <dbReference type="EC" id="1.1.1.307"/>
    </reaction>
</comment>
<evidence type="ECO:0000256" key="4">
    <source>
        <dbReference type="ARBA" id="ARBA00022989"/>
    </source>
</evidence>
<keyword evidence="5" id="KW-0560">Oxidoreductase</keyword>
<dbReference type="InterPro" id="IPR023210">
    <property type="entry name" value="NADP_OxRdtase_dom"/>
</dbReference>
<dbReference type="InterPro" id="IPR018170">
    <property type="entry name" value="Aldo/ket_reductase_CS"/>
</dbReference>
<evidence type="ECO:0000256" key="3">
    <source>
        <dbReference type="ARBA" id="ARBA00022692"/>
    </source>
</evidence>
<comment type="function">
    <text evidence="7">Catalyzes the initial reaction in the xylose utilization pathway by reducing D-xylose into xylitol. Xylose is a major component of hemicelluloses such as xylan. Most fungi utilize D-xylose via three enzymatic reactions, xylose reductase (XR), xylitol dehydrogenase (XDH), and xylulokinase, to form xylulose 5-phosphate, which enters pentose phosphate pathway.</text>
</comment>
<feature type="transmembrane region" description="Helical" evidence="10">
    <location>
        <begin position="134"/>
        <end position="155"/>
    </location>
</feature>
<dbReference type="PANTHER" id="PTHR31465:SF17">
    <property type="entry name" value="DOMAIN PROTEIN, PUTATIVE (AFU_ORTHOLOGUE AFUA_5G09900)-RELATED"/>
    <property type="match status" value="1"/>
</dbReference>
<dbReference type="PRINTS" id="PR00069">
    <property type="entry name" value="ALDKETRDTASE"/>
</dbReference>
<dbReference type="Proteomes" id="UP000214365">
    <property type="component" value="Unassembled WGS sequence"/>
</dbReference>
<feature type="transmembrane region" description="Helical" evidence="10">
    <location>
        <begin position="247"/>
        <end position="266"/>
    </location>
</feature>
<sequence>MTVNTSVETPPFGPIVNGTQIIFFEYRPSEPAGYAFMVLFALAVLAHLVYLFVLRAWFCIPMILGGIGELFGYYGRARASDNPNLVGPWIQQNMLIFVSPPFLAATVYMSLGRMITALDAKEHSLISPRWLTKIYVLVDIVCVITQLIGTALPASGDASAIALSKKILLAGLIFQVICLAFFEVIAWVAQRRIKNRGPPISGIVGKWQYYFLAVQVAILALIVRNLYRAIEFGTGEDGYVSKHEVFIYIFDAFLMLLSLHTIGGSLTRKDLPADGNLLFKTKPLEVENAVETALRKGYRHIDCAAIYRNEVEVGNRIKNSGVPREDIFITSKLWNTAHSPEDVEPALDQTLKDLGVGYLDLYLMHWPVAFKSGGKLFPLNSEGIFQLSDVGPATTYKAMEKLDPLVHKVAKEVSMDPGVLLGSWAIQRGTLSPPKSVTASRIARNLEVKYLPEYAFA</sequence>
<dbReference type="SUPFAM" id="SSF51430">
    <property type="entry name" value="NAD(P)-linked oxidoreductase"/>
    <property type="match status" value="1"/>
</dbReference>
<dbReference type="Gene3D" id="3.20.20.100">
    <property type="entry name" value="NADP-dependent oxidoreductase domain"/>
    <property type="match status" value="1"/>
</dbReference>
<dbReference type="PANTHER" id="PTHR31465">
    <property type="entry name" value="PROTEIN RTA1-RELATED"/>
    <property type="match status" value="1"/>
</dbReference>
<dbReference type="AlphaFoldDB" id="A0A225AV04"/>
<feature type="transmembrane region" description="Helical" evidence="10">
    <location>
        <begin position="209"/>
        <end position="227"/>
    </location>
</feature>
<dbReference type="InterPro" id="IPR020471">
    <property type="entry name" value="AKR"/>
</dbReference>
<protein>
    <recommendedName>
        <fullName evidence="2">D-xylose reductase [NAD(P)H]</fullName>
        <ecNumber evidence="2">1.1.1.307</ecNumber>
    </recommendedName>
</protein>
<feature type="transmembrane region" description="Helical" evidence="10">
    <location>
        <begin position="167"/>
        <end position="189"/>
    </location>
</feature>
<dbReference type="EC" id="1.1.1.307" evidence="2"/>
<feature type="transmembrane region" description="Helical" evidence="10">
    <location>
        <begin position="94"/>
        <end position="113"/>
    </location>
</feature>
<keyword evidence="3 10" id="KW-0812">Transmembrane</keyword>
<proteinExistence type="predicted"/>
<dbReference type="Pfam" id="PF00248">
    <property type="entry name" value="Aldo_ket_red"/>
    <property type="match status" value="1"/>
</dbReference>
<dbReference type="InterPro" id="IPR007568">
    <property type="entry name" value="RTA1"/>
</dbReference>
<comment type="catalytic activity">
    <reaction evidence="9">
        <text>xylitol + NAD(+) = D-xylose + NADH + H(+)</text>
        <dbReference type="Rhea" id="RHEA:27441"/>
        <dbReference type="ChEBI" id="CHEBI:15378"/>
        <dbReference type="ChEBI" id="CHEBI:17151"/>
        <dbReference type="ChEBI" id="CHEBI:53455"/>
        <dbReference type="ChEBI" id="CHEBI:57540"/>
        <dbReference type="ChEBI" id="CHEBI:57945"/>
        <dbReference type="EC" id="1.1.1.307"/>
    </reaction>
</comment>
<evidence type="ECO:0000256" key="9">
    <source>
        <dbReference type="ARBA" id="ARBA00049485"/>
    </source>
</evidence>
<dbReference type="STRING" id="1441469.A0A225AV04"/>
<dbReference type="PROSITE" id="PS00798">
    <property type="entry name" value="ALDOKETO_REDUCTASE_1"/>
    <property type="match status" value="1"/>
</dbReference>
<dbReference type="GO" id="GO:0016491">
    <property type="term" value="F:oxidoreductase activity"/>
    <property type="evidence" value="ECO:0007669"/>
    <property type="project" value="UniProtKB-KW"/>
</dbReference>
<dbReference type="RefSeq" id="XP_020118927.1">
    <property type="nucleotide sequence ID" value="XM_020268042.1"/>
</dbReference>
<evidence type="ECO:0000256" key="8">
    <source>
        <dbReference type="ARBA" id="ARBA00047534"/>
    </source>
</evidence>
<evidence type="ECO:0000256" key="1">
    <source>
        <dbReference type="ARBA" id="ARBA00004141"/>
    </source>
</evidence>
<keyword evidence="4 10" id="KW-1133">Transmembrane helix</keyword>
<dbReference type="EMBL" id="LFMY01000008">
    <property type="protein sequence ID" value="OKL58806.1"/>
    <property type="molecule type" value="Genomic_DNA"/>
</dbReference>
<evidence type="ECO:0000313" key="13">
    <source>
        <dbReference type="Proteomes" id="UP000214365"/>
    </source>
</evidence>
<dbReference type="OrthoDB" id="3358017at2759"/>
<evidence type="ECO:0000313" key="12">
    <source>
        <dbReference type="EMBL" id="OKL58806.1"/>
    </source>
</evidence>